<keyword evidence="1" id="KW-0677">Repeat</keyword>
<dbReference type="OrthoDB" id="26525at2759"/>
<evidence type="ECO:0000313" key="5">
    <source>
        <dbReference type="Proteomes" id="UP000825935"/>
    </source>
</evidence>
<dbReference type="InterPro" id="IPR002048">
    <property type="entry name" value="EF_hand_dom"/>
</dbReference>
<dbReference type="PROSITE" id="PS50222">
    <property type="entry name" value="EF_HAND_2"/>
    <property type="match status" value="3"/>
</dbReference>
<dbReference type="Pfam" id="PF13202">
    <property type="entry name" value="EF-hand_5"/>
    <property type="match status" value="1"/>
</dbReference>
<evidence type="ECO:0000259" key="3">
    <source>
        <dbReference type="PROSITE" id="PS50222"/>
    </source>
</evidence>
<dbReference type="InterPro" id="IPR050145">
    <property type="entry name" value="Centrin_CML-like"/>
</dbReference>
<keyword evidence="2" id="KW-0106">Calcium</keyword>
<feature type="domain" description="EF-hand" evidence="3">
    <location>
        <begin position="39"/>
        <end position="74"/>
    </location>
</feature>
<comment type="caution">
    <text evidence="4">The sequence shown here is derived from an EMBL/GenBank/DDBJ whole genome shotgun (WGS) entry which is preliminary data.</text>
</comment>
<dbReference type="GO" id="GO:0005509">
    <property type="term" value="F:calcium ion binding"/>
    <property type="evidence" value="ECO:0007669"/>
    <property type="project" value="InterPro"/>
</dbReference>
<dbReference type="AlphaFoldDB" id="A0A8T2RTS9"/>
<proteinExistence type="predicted"/>
<evidence type="ECO:0000313" key="4">
    <source>
        <dbReference type="EMBL" id="KAH7299852.1"/>
    </source>
</evidence>
<dbReference type="PROSITE" id="PS00018">
    <property type="entry name" value="EF_HAND_1"/>
    <property type="match status" value="2"/>
</dbReference>
<name>A0A8T2RTS9_CERRI</name>
<keyword evidence="5" id="KW-1185">Reference proteome</keyword>
<dbReference type="CDD" id="cd00051">
    <property type="entry name" value="EFh"/>
    <property type="match status" value="2"/>
</dbReference>
<dbReference type="PANTHER" id="PTHR23050">
    <property type="entry name" value="CALCIUM BINDING PROTEIN"/>
    <property type="match status" value="1"/>
</dbReference>
<sequence length="196" mass="21805">MHITVLSFNLRHRERERERDMCPTEATVSSLLSPSIVEDEPRWLKQAFRILDADGDGSIGGSDLNAFSCGCLRRDLSNEDIISMIAEVDNNGDGAVDFHSFHGLLSVSSPSVVSSTFLRAQRQRTERAVLRHIFDVLDVNQDGLLSRADLGAVMAKICYPFSEQELQEMLDVAPEARTSAAIDFEAYLKIMDSLVL</sequence>
<dbReference type="InterPro" id="IPR018247">
    <property type="entry name" value="EF_Hand_1_Ca_BS"/>
</dbReference>
<accession>A0A8T2RTS9</accession>
<dbReference type="EMBL" id="CM035429">
    <property type="protein sequence ID" value="KAH7299852.1"/>
    <property type="molecule type" value="Genomic_DNA"/>
</dbReference>
<evidence type="ECO:0000256" key="2">
    <source>
        <dbReference type="ARBA" id="ARBA00022837"/>
    </source>
</evidence>
<dbReference type="InterPro" id="IPR011992">
    <property type="entry name" value="EF-hand-dom_pair"/>
</dbReference>
<organism evidence="4 5">
    <name type="scientific">Ceratopteris richardii</name>
    <name type="common">Triangle waterfern</name>
    <dbReference type="NCBI Taxonomy" id="49495"/>
    <lineage>
        <taxon>Eukaryota</taxon>
        <taxon>Viridiplantae</taxon>
        <taxon>Streptophyta</taxon>
        <taxon>Embryophyta</taxon>
        <taxon>Tracheophyta</taxon>
        <taxon>Polypodiopsida</taxon>
        <taxon>Polypodiidae</taxon>
        <taxon>Polypodiales</taxon>
        <taxon>Pteridineae</taxon>
        <taxon>Pteridaceae</taxon>
        <taxon>Parkerioideae</taxon>
        <taxon>Ceratopteris</taxon>
    </lineage>
</organism>
<reference evidence="4" key="1">
    <citation type="submission" date="2021-08" db="EMBL/GenBank/DDBJ databases">
        <title>WGS assembly of Ceratopteris richardii.</title>
        <authorList>
            <person name="Marchant D.B."/>
            <person name="Chen G."/>
            <person name="Jenkins J."/>
            <person name="Shu S."/>
            <person name="Leebens-Mack J."/>
            <person name="Grimwood J."/>
            <person name="Schmutz J."/>
            <person name="Soltis P."/>
            <person name="Soltis D."/>
            <person name="Chen Z.-H."/>
        </authorList>
    </citation>
    <scope>NUCLEOTIDE SEQUENCE</scope>
    <source>
        <strain evidence="4">Whitten #5841</strain>
        <tissue evidence="4">Leaf</tissue>
    </source>
</reference>
<dbReference type="Pfam" id="PF13499">
    <property type="entry name" value="EF-hand_7"/>
    <property type="match status" value="1"/>
</dbReference>
<dbReference type="SUPFAM" id="SSF47473">
    <property type="entry name" value="EF-hand"/>
    <property type="match status" value="1"/>
</dbReference>
<protein>
    <recommendedName>
        <fullName evidence="3">EF-hand domain-containing protein</fullName>
    </recommendedName>
</protein>
<feature type="domain" description="EF-hand" evidence="3">
    <location>
        <begin position="76"/>
        <end position="111"/>
    </location>
</feature>
<dbReference type="Proteomes" id="UP000825935">
    <property type="component" value="Chromosome 24"/>
</dbReference>
<evidence type="ECO:0000256" key="1">
    <source>
        <dbReference type="ARBA" id="ARBA00022737"/>
    </source>
</evidence>
<feature type="domain" description="EF-hand" evidence="3">
    <location>
        <begin position="125"/>
        <end position="160"/>
    </location>
</feature>
<dbReference type="Gene3D" id="1.10.238.10">
    <property type="entry name" value="EF-hand"/>
    <property type="match status" value="2"/>
</dbReference>
<dbReference type="SMART" id="SM00054">
    <property type="entry name" value="EFh"/>
    <property type="match status" value="3"/>
</dbReference>
<gene>
    <name evidence="4" type="ORF">KP509_24G033200</name>
</gene>